<dbReference type="EMBL" id="CP049742">
    <property type="protein sequence ID" value="QPC48245.1"/>
    <property type="molecule type" value="Genomic_DNA"/>
</dbReference>
<dbReference type="KEGG" id="mcui:G8O30_15625"/>
<dbReference type="GO" id="GO:0005737">
    <property type="term" value="C:cytoplasm"/>
    <property type="evidence" value="ECO:0007669"/>
    <property type="project" value="TreeGrafter"/>
</dbReference>
<accession>A0A7S8HH92</accession>
<dbReference type="Gene3D" id="3.30.9.10">
    <property type="entry name" value="D-Amino Acid Oxidase, subunit A, domain 2"/>
    <property type="match status" value="1"/>
</dbReference>
<dbReference type="Proteomes" id="UP000593626">
    <property type="component" value="Chromosome"/>
</dbReference>
<keyword evidence="1" id="KW-0175">Coiled coil</keyword>
<feature type="domain" description="FAD dependent oxidoreductase" evidence="2">
    <location>
        <begin position="30"/>
        <end position="385"/>
    </location>
</feature>
<dbReference type="SUPFAM" id="SSF51905">
    <property type="entry name" value="FAD/NAD(P)-binding domain"/>
    <property type="match status" value="1"/>
</dbReference>
<evidence type="ECO:0000256" key="1">
    <source>
        <dbReference type="SAM" id="Coils"/>
    </source>
</evidence>
<dbReference type="InterPro" id="IPR036188">
    <property type="entry name" value="FAD/NAD-bd_sf"/>
</dbReference>
<keyword evidence="4" id="KW-1185">Reference proteome</keyword>
<dbReference type="Gene3D" id="3.50.50.60">
    <property type="entry name" value="FAD/NAD(P)-binding domain"/>
    <property type="match status" value="1"/>
</dbReference>
<dbReference type="RefSeq" id="WP_239672932.1">
    <property type="nucleotide sequence ID" value="NZ_CP049742.1"/>
</dbReference>
<name>A0A7S8HH92_9BACI</name>
<dbReference type="PANTHER" id="PTHR13847:SF201">
    <property type="entry name" value="PUTATIBE OXIDOREDUCTASE"/>
    <property type="match status" value="1"/>
</dbReference>
<reference evidence="3 4" key="1">
    <citation type="submission" date="2019-07" db="EMBL/GenBank/DDBJ databases">
        <title>Genome sequence of 2 isolates from Red Sea Mangroves.</title>
        <authorList>
            <person name="Sefrji F."/>
            <person name="Michoud G."/>
            <person name="Merlino G."/>
            <person name="Daffonchio D."/>
        </authorList>
    </citation>
    <scope>NUCLEOTIDE SEQUENCE [LARGE SCALE GENOMIC DNA]</scope>
    <source>
        <strain evidence="3 4">R1DC41</strain>
    </source>
</reference>
<sequence>MNIQSGTFYWQTTYPDAPSYPALSKNLQCDVLIVGGGICAAQSAYYLRNSGLHVVLIEKNTIGSGSTSSNTALIQYLGERDIQTLVNAFGERYIQRHLQLLAQSIDDMEEAAENVSLNVDFMRRDTLYGASTTEDVEKLKIEYELLKKFGMNVDYLTQEQVESKYPFSRPAAIYSYRDGEVNPFKYTHGLIADAREKGMKVFEQTKMTGQHFDPDKDRMIISTSTGYDIHAKHVIVATGYEATEVHQDKKLNFVSTYTITTSPVADLSSWYNRTLIWETARPYFYMRTTVDNRIVIGGLDENTAHPDERDNMLPHKKEKLLQEIKDRFPEVDVKVDFALAAFYGGTIDGIPMIGKYKELPNTYFLFAFGDNGSVYGQTLAKLIVEEIVEGKSEDLALYLQDRPKKNSFH</sequence>
<dbReference type="AlphaFoldDB" id="A0A7S8HH92"/>
<proteinExistence type="predicted"/>
<dbReference type="PANTHER" id="PTHR13847">
    <property type="entry name" value="SARCOSINE DEHYDROGENASE-RELATED"/>
    <property type="match status" value="1"/>
</dbReference>
<feature type="coiled-coil region" evidence="1">
    <location>
        <begin position="98"/>
        <end position="125"/>
    </location>
</feature>
<evidence type="ECO:0000313" key="3">
    <source>
        <dbReference type="EMBL" id="QPC48245.1"/>
    </source>
</evidence>
<gene>
    <name evidence="3" type="ORF">G8O30_15625</name>
</gene>
<dbReference type="Pfam" id="PF01266">
    <property type="entry name" value="DAO"/>
    <property type="match status" value="1"/>
</dbReference>
<dbReference type="InterPro" id="IPR006076">
    <property type="entry name" value="FAD-dep_OxRdtase"/>
</dbReference>
<protein>
    <submittedName>
        <fullName evidence="3">FAD-dependent oxidoreductase</fullName>
    </submittedName>
</protein>
<evidence type="ECO:0000313" key="4">
    <source>
        <dbReference type="Proteomes" id="UP000593626"/>
    </source>
</evidence>
<evidence type="ECO:0000259" key="2">
    <source>
        <dbReference type="Pfam" id="PF01266"/>
    </source>
</evidence>
<organism evidence="3 4">
    <name type="scientific">Mangrovibacillus cuniculi</name>
    <dbReference type="NCBI Taxonomy" id="2593652"/>
    <lineage>
        <taxon>Bacteria</taxon>
        <taxon>Bacillati</taxon>
        <taxon>Bacillota</taxon>
        <taxon>Bacilli</taxon>
        <taxon>Bacillales</taxon>
        <taxon>Bacillaceae</taxon>
        <taxon>Mangrovibacillus</taxon>
    </lineage>
</organism>